<dbReference type="Proteomes" id="UP000244005">
    <property type="component" value="Unassembled WGS sequence"/>
</dbReference>
<organism evidence="1 2">
    <name type="scientific">Marchantia polymorpha</name>
    <name type="common">Common liverwort</name>
    <name type="synonym">Marchantia aquatica</name>
    <dbReference type="NCBI Taxonomy" id="3197"/>
    <lineage>
        <taxon>Eukaryota</taxon>
        <taxon>Viridiplantae</taxon>
        <taxon>Streptophyta</taxon>
        <taxon>Embryophyta</taxon>
        <taxon>Marchantiophyta</taxon>
        <taxon>Marchantiopsida</taxon>
        <taxon>Marchantiidae</taxon>
        <taxon>Marchantiales</taxon>
        <taxon>Marchantiaceae</taxon>
        <taxon>Marchantia</taxon>
    </lineage>
</organism>
<evidence type="ECO:0000313" key="2">
    <source>
        <dbReference type="Proteomes" id="UP000244005"/>
    </source>
</evidence>
<dbReference type="Gramene" id="Mp8g18710.1">
    <property type="protein sequence ID" value="Mp8g18710.1.cds"/>
    <property type="gene ID" value="Mp8g18710"/>
</dbReference>
<dbReference type="AlphaFoldDB" id="A0A2R6W851"/>
<gene>
    <name evidence="1" type="ORF">MARPO_0131s0032</name>
</gene>
<protein>
    <submittedName>
        <fullName evidence="1">Uncharacterized protein</fullName>
    </submittedName>
</protein>
<proteinExistence type="predicted"/>
<keyword evidence="2" id="KW-1185">Reference proteome</keyword>
<reference evidence="2" key="1">
    <citation type="journal article" date="2017" name="Cell">
        <title>Insights into land plant evolution garnered from the Marchantia polymorpha genome.</title>
        <authorList>
            <person name="Bowman J.L."/>
            <person name="Kohchi T."/>
            <person name="Yamato K.T."/>
            <person name="Jenkins J."/>
            <person name="Shu S."/>
            <person name="Ishizaki K."/>
            <person name="Yamaoka S."/>
            <person name="Nishihama R."/>
            <person name="Nakamura Y."/>
            <person name="Berger F."/>
            <person name="Adam C."/>
            <person name="Aki S.S."/>
            <person name="Althoff F."/>
            <person name="Araki T."/>
            <person name="Arteaga-Vazquez M.A."/>
            <person name="Balasubrmanian S."/>
            <person name="Barry K."/>
            <person name="Bauer D."/>
            <person name="Boehm C.R."/>
            <person name="Briginshaw L."/>
            <person name="Caballero-Perez J."/>
            <person name="Catarino B."/>
            <person name="Chen F."/>
            <person name="Chiyoda S."/>
            <person name="Chovatia M."/>
            <person name="Davies K.M."/>
            <person name="Delmans M."/>
            <person name="Demura T."/>
            <person name="Dierschke T."/>
            <person name="Dolan L."/>
            <person name="Dorantes-Acosta A.E."/>
            <person name="Eklund D.M."/>
            <person name="Florent S.N."/>
            <person name="Flores-Sandoval E."/>
            <person name="Fujiyama A."/>
            <person name="Fukuzawa H."/>
            <person name="Galik B."/>
            <person name="Grimanelli D."/>
            <person name="Grimwood J."/>
            <person name="Grossniklaus U."/>
            <person name="Hamada T."/>
            <person name="Haseloff J."/>
            <person name="Hetherington A.J."/>
            <person name="Higo A."/>
            <person name="Hirakawa Y."/>
            <person name="Hundley H.N."/>
            <person name="Ikeda Y."/>
            <person name="Inoue K."/>
            <person name="Inoue S.I."/>
            <person name="Ishida S."/>
            <person name="Jia Q."/>
            <person name="Kakita M."/>
            <person name="Kanazawa T."/>
            <person name="Kawai Y."/>
            <person name="Kawashima T."/>
            <person name="Kennedy M."/>
            <person name="Kinose K."/>
            <person name="Kinoshita T."/>
            <person name="Kohara Y."/>
            <person name="Koide E."/>
            <person name="Komatsu K."/>
            <person name="Kopischke S."/>
            <person name="Kubo M."/>
            <person name="Kyozuka J."/>
            <person name="Lagercrantz U."/>
            <person name="Lin S.S."/>
            <person name="Lindquist E."/>
            <person name="Lipzen A.M."/>
            <person name="Lu C.W."/>
            <person name="De Luna E."/>
            <person name="Martienssen R.A."/>
            <person name="Minamino N."/>
            <person name="Mizutani M."/>
            <person name="Mizutani M."/>
            <person name="Mochizuki N."/>
            <person name="Monte I."/>
            <person name="Mosher R."/>
            <person name="Nagasaki H."/>
            <person name="Nakagami H."/>
            <person name="Naramoto S."/>
            <person name="Nishitani K."/>
            <person name="Ohtani M."/>
            <person name="Okamoto T."/>
            <person name="Okumura M."/>
            <person name="Phillips J."/>
            <person name="Pollak B."/>
            <person name="Reinders A."/>
            <person name="Rovekamp M."/>
            <person name="Sano R."/>
            <person name="Sawa S."/>
            <person name="Schmid M.W."/>
            <person name="Shirakawa M."/>
            <person name="Solano R."/>
            <person name="Spunde A."/>
            <person name="Suetsugu N."/>
            <person name="Sugano S."/>
            <person name="Sugiyama A."/>
            <person name="Sun R."/>
            <person name="Suzuki Y."/>
            <person name="Takenaka M."/>
            <person name="Takezawa D."/>
            <person name="Tomogane H."/>
            <person name="Tsuzuki M."/>
            <person name="Ueda T."/>
            <person name="Umeda M."/>
            <person name="Ward J.M."/>
            <person name="Watanabe Y."/>
            <person name="Yazaki K."/>
            <person name="Yokoyama R."/>
            <person name="Yoshitake Y."/>
            <person name="Yotsui I."/>
            <person name="Zachgo S."/>
            <person name="Schmutz J."/>
        </authorList>
    </citation>
    <scope>NUCLEOTIDE SEQUENCE [LARGE SCALE GENOMIC DNA]</scope>
    <source>
        <strain evidence="2">Tak-1</strain>
    </source>
</reference>
<dbReference type="EMBL" id="KZ772803">
    <property type="protein sequence ID" value="PTQ30038.1"/>
    <property type="molecule type" value="Genomic_DNA"/>
</dbReference>
<name>A0A2R6W851_MARPO</name>
<sequence>MERRTVLAFDPLPSFVPSFLPSLSSLQTFLPSGFLEVTLMAQFPNDQLSFSEPRNGVRRRKSGVGNSGLPLLYGVVTTVLTSAHGHGLKRKLTDFCILLIDFLVPALRAFHLPVDRDQNSIQPETFDKFIHSFTSP</sequence>
<evidence type="ECO:0000313" key="1">
    <source>
        <dbReference type="EMBL" id="PTQ30038.1"/>
    </source>
</evidence>
<accession>A0A2R6W851</accession>